<sequence length="205" mass="22316">MPPVKFQAPCGGCWAFIATTAVEFQTCLKSANKTLLTLSEQQLIDCSGNYGTKGCNGGFYSQAWDYIMANGGQASNATYPYKAVVGNCSFVKDVTPTMGKISRYSFLAKNETAILAAVQKGPIAVSIVTNSNFTLYKSGIFDDDTCKNGTVNHGVLIVGYGRTNSTDYWIVRNSWGTSWGMSGYIFMKRNVNICRIAEYAFLATI</sequence>
<dbReference type="AlphaFoldDB" id="E9H9R1"/>
<evidence type="ECO:0000256" key="1">
    <source>
        <dbReference type="ARBA" id="ARBA00008455"/>
    </source>
</evidence>
<dbReference type="InterPro" id="IPR038765">
    <property type="entry name" value="Papain-like_cys_pep_sf"/>
</dbReference>
<dbReference type="InterPro" id="IPR039417">
    <property type="entry name" value="Peptidase_C1A_papain-like"/>
</dbReference>
<dbReference type="eggNOG" id="KOG1543">
    <property type="taxonomic scope" value="Eukaryota"/>
</dbReference>
<proteinExistence type="inferred from homology"/>
<evidence type="ECO:0000259" key="3">
    <source>
        <dbReference type="SMART" id="SM00645"/>
    </source>
</evidence>
<dbReference type="InterPro" id="IPR025660">
    <property type="entry name" value="Pept_his_AS"/>
</dbReference>
<dbReference type="CDD" id="cd02248">
    <property type="entry name" value="Peptidase_C1A"/>
    <property type="match status" value="1"/>
</dbReference>
<dbReference type="SMART" id="SM00645">
    <property type="entry name" value="Pept_C1"/>
    <property type="match status" value="1"/>
</dbReference>
<dbReference type="STRING" id="6669.E9H9R1"/>
<dbReference type="Gene3D" id="3.90.70.10">
    <property type="entry name" value="Cysteine proteinases"/>
    <property type="match status" value="1"/>
</dbReference>
<dbReference type="GO" id="GO:0051603">
    <property type="term" value="P:proteolysis involved in protein catabolic process"/>
    <property type="evidence" value="ECO:0000318"/>
    <property type="project" value="GO_Central"/>
</dbReference>
<keyword evidence="2" id="KW-1015">Disulfide bond</keyword>
<feature type="domain" description="Peptidase C1A papain C-terminal" evidence="3">
    <location>
        <begin position="1"/>
        <end position="204"/>
    </location>
</feature>
<keyword evidence="5" id="KW-1185">Reference proteome</keyword>
<protein>
    <recommendedName>
        <fullName evidence="3">Peptidase C1A papain C-terminal domain-containing protein</fullName>
    </recommendedName>
</protein>
<organism evidence="4 5">
    <name type="scientific">Daphnia pulex</name>
    <name type="common">Water flea</name>
    <dbReference type="NCBI Taxonomy" id="6669"/>
    <lineage>
        <taxon>Eukaryota</taxon>
        <taxon>Metazoa</taxon>
        <taxon>Ecdysozoa</taxon>
        <taxon>Arthropoda</taxon>
        <taxon>Crustacea</taxon>
        <taxon>Branchiopoda</taxon>
        <taxon>Diplostraca</taxon>
        <taxon>Cladocera</taxon>
        <taxon>Anomopoda</taxon>
        <taxon>Daphniidae</taxon>
        <taxon>Daphnia</taxon>
    </lineage>
</organism>
<name>E9H9R1_DAPPU</name>
<dbReference type="Pfam" id="PF00112">
    <property type="entry name" value="Peptidase_C1"/>
    <property type="match status" value="1"/>
</dbReference>
<dbReference type="EMBL" id="GL732609">
    <property type="protein sequence ID" value="EFX71444.1"/>
    <property type="molecule type" value="Genomic_DNA"/>
</dbReference>
<gene>
    <name evidence="4" type="ORF">DAPPUDRAFT_216612</name>
</gene>
<comment type="similarity">
    <text evidence="1">Belongs to the peptidase C1 family.</text>
</comment>
<dbReference type="InParanoid" id="E9H9R1"/>
<evidence type="ECO:0000256" key="2">
    <source>
        <dbReference type="ARBA" id="ARBA00023157"/>
    </source>
</evidence>
<dbReference type="OMA" id="ICRIAEY"/>
<evidence type="ECO:0000313" key="5">
    <source>
        <dbReference type="Proteomes" id="UP000000305"/>
    </source>
</evidence>
<accession>E9H9R1</accession>
<dbReference type="FunFam" id="3.90.70.10:FF:000332">
    <property type="entry name" value="Cathepsin L1"/>
    <property type="match status" value="1"/>
</dbReference>
<dbReference type="GO" id="GO:0004197">
    <property type="term" value="F:cysteine-type endopeptidase activity"/>
    <property type="evidence" value="ECO:0000318"/>
    <property type="project" value="GO_Central"/>
</dbReference>
<dbReference type="KEGG" id="dpx:DAPPUDRAFT_216612"/>
<dbReference type="PhylomeDB" id="E9H9R1"/>
<dbReference type="InterPro" id="IPR013128">
    <property type="entry name" value="Peptidase_C1A"/>
</dbReference>
<dbReference type="PROSITE" id="PS00640">
    <property type="entry name" value="THIOL_PROTEASE_ASN"/>
    <property type="match status" value="1"/>
</dbReference>
<dbReference type="PANTHER" id="PTHR12411">
    <property type="entry name" value="CYSTEINE PROTEASE FAMILY C1-RELATED"/>
    <property type="match status" value="1"/>
</dbReference>
<dbReference type="PROSITE" id="PS00639">
    <property type="entry name" value="THIOL_PROTEASE_HIS"/>
    <property type="match status" value="1"/>
</dbReference>
<dbReference type="SUPFAM" id="SSF54001">
    <property type="entry name" value="Cysteine proteinases"/>
    <property type="match status" value="1"/>
</dbReference>
<dbReference type="InterPro" id="IPR025661">
    <property type="entry name" value="Pept_asp_AS"/>
</dbReference>
<dbReference type="Proteomes" id="UP000000305">
    <property type="component" value="Unassembled WGS sequence"/>
</dbReference>
<evidence type="ECO:0000313" key="4">
    <source>
        <dbReference type="EMBL" id="EFX71444.1"/>
    </source>
</evidence>
<dbReference type="HOGENOM" id="CLU_012184_8_1_1"/>
<reference evidence="4 5" key="1">
    <citation type="journal article" date="2011" name="Science">
        <title>The ecoresponsive genome of Daphnia pulex.</title>
        <authorList>
            <person name="Colbourne J.K."/>
            <person name="Pfrender M.E."/>
            <person name="Gilbert D."/>
            <person name="Thomas W.K."/>
            <person name="Tucker A."/>
            <person name="Oakley T.H."/>
            <person name="Tokishita S."/>
            <person name="Aerts A."/>
            <person name="Arnold G.J."/>
            <person name="Basu M.K."/>
            <person name="Bauer D.J."/>
            <person name="Caceres C.E."/>
            <person name="Carmel L."/>
            <person name="Casola C."/>
            <person name="Choi J.H."/>
            <person name="Detter J.C."/>
            <person name="Dong Q."/>
            <person name="Dusheyko S."/>
            <person name="Eads B.D."/>
            <person name="Frohlich T."/>
            <person name="Geiler-Samerotte K.A."/>
            <person name="Gerlach D."/>
            <person name="Hatcher P."/>
            <person name="Jogdeo S."/>
            <person name="Krijgsveld J."/>
            <person name="Kriventseva E.V."/>
            <person name="Kultz D."/>
            <person name="Laforsch C."/>
            <person name="Lindquist E."/>
            <person name="Lopez J."/>
            <person name="Manak J.R."/>
            <person name="Muller J."/>
            <person name="Pangilinan J."/>
            <person name="Patwardhan R.P."/>
            <person name="Pitluck S."/>
            <person name="Pritham E.J."/>
            <person name="Rechtsteiner A."/>
            <person name="Rho M."/>
            <person name="Rogozin I.B."/>
            <person name="Sakarya O."/>
            <person name="Salamov A."/>
            <person name="Schaack S."/>
            <person name="Shapiro H."/>
            <person name="Shiga Y."/>
            <person name="Skalitzky C."/>
            <person name="Smith Z."/>
            <person name="Souvorov A."/>
            <person name="Sung W."/>
            <person name="Tang Z."/>
            <person name="Tsuchiya D."/>
            <person name="Tu H."/>
            <person name="Vos H."/>
            <person name="Wang M."/>
            <person name="Wolf Y.I."/>
            <person name="Yamagata H."/>
            <person name="Yamada T."/>
            <person name="Ye Y."/>
            <person name="Shaw J.R."/>
            <person name="Andrews J."/>
            <person name="Crease T.J."/>
            <person name="Tang H."/>
            <person name="Lucas S.M."/>
            <person name="Robertson H.M."/>
            <person name="Bork P."/>
            <person name="Koonin E.V."/>
            <person name="Zdobnov E.M."/>
            <person name="Grigoriev I.V."/>
            <person name="Lynch M."/>
            <person name="Boore J.L."/>
        </authorList>
    </citation>
    <scope>NUCLEOTIDE SEQUENCE [LARGE SCALE GENOMIC DNA]</scope>
</reference>
<dbReference type="OrthoDB" id="6479863at2759"/>
<dbReference type="PRINTS" id="PR00705">
    <property type="entry name" value="PAPAIN"/>
</dbReference>
<dbReference type="InterPro" id="IPR000668">
    <property type="entry name" value="Peptidase_C1A_C"/>
</dbReference>
<dbReference type="GO" id="GO:0005615">
    <property type="term" value="C:extracellular space"/>
    <property type="evidence" value="ECO:0000318"/>
    <property type="project" value="GO_Central"/>
</dbReference>
<dbReference type="GO" id="GO:0005764">
    <property type="term" value="C:lysosome"/>
    <property type="evidence" value="ECO:0000318"/>
    <property type="project" value="GO_Central"/>
</dbReference>